<dbReference type="Gene3D" id="3.30.1490.20">
    <property type="entry name" value="ATP-grasp fold, A domain"/>
    <property type="match status" value="1"/>
</dbReference>
<comment type="similarity">
    <text evidence="11 14">Belongs to the GARS family.</text>
</comment>
<keyword evidence="10" id="KW-0464">Manganese</keyword>
<dbReference type="Pfam" id="PF02843">
    <property type="entry name" value="GARS_C"/>
    <property type="match status" value="1"/>
</dbReference>
<comment type="pathway">
    <text evidence="3 14">Purine metabolism; IMP biosynthesis via de novo pathway; N(1)-(5-phospho-D-ribosyl)glycinamide from 5-phospho-alpha-D-ribose 1-diphosphate: step 2/2.</text>
</comment>
<dbReference type="RefSeq" id="WP_002635083.1">
    <property type="nucleotide sequence ID" value="NZ_CP012109.1"/>
</dbReference>
<dbReference type="SUPFAM" id="SSF51246">
    <property type="entry name" value="Rudiment single hybrid motif"/>
    <property type="match status" value="1"/>
</dbReference>
<keyword evidence="7 15" id="KW-0547">Nucleotide-binding</keyword>
<evidence type="ECO:0000256" key="3">
    <source>
        <dbReference type="ARBA" id="ARBA00005174"/>
    </source>
</evidence>
<dbReference type="Gene3D" id="3.30.470.20">
    <property type="entry name" value="ATP-grasp fold, B domain"/>
    <property type="match status" value="1"/>
</dbReference>
<protein>
    <recommendedName>
        <fullName evidence="4 14">Phosphoribosylamine--glycine ligase</fullName>
        <ecNumber evidence="4 14">6.3.4.13</ecNumber>
    </recommendedName>
    <alternativeName>
        <fullName evidence="14">GARS</fullName>
    </alternativeName>
    <alternativeName>
        <fullName evidence="12 14">Glycinamide ribonucleotide synthetase</fullName>
    </alternativeName>
    <alternativeName>
        <fullName evidence="13 14">Phosphoribosylglycinamide synthetase</fullName>
    </alternativeName>
</protein>
<dbReference type="InterPro" id="IPR037123">
    <property type="entry name" value="PRibGlycinamide_synth_C_sf"/>
</dbReference>
<keyword evidence="6" id="KW-0479">Metal-binding</keyword>
<dbReference type="GO" id="GO:0004637">
    <property type="term" value="F:phosphoribosylamine-glycine ligase activity"/>
    <property type="evidence" value="ECO:0007669"/>
    <property type="project" value="UniProtKB-UniRule"/>
</dbReference>
<dbReference type="GO" id="GO:0005524">
    <property type="term" value="F:ATP binding"/>
    <property type="evidence" value="ECO:0007669"/>
    <property type="project" value="UniProtKB-UniRule"/>
</dbReference>
<evidence type="ECO:0000256" key="2">
    <source>
        <dbReference type="ARBA" id="ARBA00001946"/>
    </source>
</evidence>
<dbReference type="Gene3D" id="3.90.600.10">
    <property type="entry name" value="Phosphoribosylglycinamide synthetase, C-terminal domain"/>
    <property type="match status" value="1"/>
</dbReference>
<dbReference type="GO" id="GO:0009113">
    <property type="term" value="P:purine nucleobase biosynthetic process"/>
    <property type="evidence" value="ECO:0007669"/>
    <property type="project" value="InterPro"/>
</dbReference>
<evidence type="ECO:0000256" key="11">
    <source>
        <dbReference type="ARBA" id="ARBA00038345"/>
    </source>
</evidence>
<evidence type="ECO:0000256" key="12">
    <source>
        <dbReference type="ARBA" id="ARBA00042242"/>
    </source>
</evidence>
<dbReference type="InterPro" id="IPR000115">
    <property type="entry name" value="PRibGlycinamide_synth"/>
</dbReference>
<dbReference type="PANTHER" id="PTHR43472:SF1">
    <property type="entry name" value="PHOSPHORIBOSYLAMINE--GLYCINE LIGASE, CHLOROPLASTIC"/>
    <property type="match status" value="1"/>
</dbReference>
<evidence type="ECO:0000256" key="5">
    <source>
        <dbReference type="ARBA" id="ARBA00022598"/>
    </source>
</evidence>
<evidence type="ECO:0000313" key="18">
    <source>
        <dbReference type="Proteomes" id="UP000009026"/>
    </source>
</evidence>
<dbReference type="KEGG" id="mym:A176_004094"/>
<dbReference type="EMBL" id="CP012109">
    <property type="protein sequence ID" value="AKQ67182.1"/>
    <property type="molecule type" value="Genomic_DNA"/>
</dbReference>
<dbReference type="PANTHER" id="PTHR43472">
    <property type="entry name" value="PHOSPHORIBOSYLAMINE--GLYCINE LIGASE"/>
    <property type="match status" value="1"/>
</dbReference>
<dbReference type="OrthoDB" id="9807240at2"/>
<evidence type="ECO:0000256" key="10">
    <source>
        <dbReference type="ARBA" id="ARBA00023211"/>
    </source>
</evidence>
<reference evidence="17 18" key="1">
    <citation type="journal article" date="2016" name="PLoS ONE">
        <title>Complete Genome Sequence and Comparative Genomics of a Novel Myxobacterium Myxococcus hansupus.</title>
        <authorList>
            <person name="Sharma G."/>
            <person name="Narwani T."/>
            <person name="Subramanian S."/>
        </authorList>
    </citation>
    <scope>NUCLEOTIDE SEQUENCE [LARGE SCALE GENOMIC DNA]</scope>
    <source>
        <strain evidence="18">mixupus</strain>
    </source>
</reference>
<dbReference type="PROSITE" id="PS50975">
    <property type="entry name" value="ATP_GRASP"/>
    <property type="match status" value="1"/>
</dbReference>
<dbReference type="FunFam" id="3.40.50.20:FF:000006">
    <property type="entry name" value="Phosphoribosylamine--glycine ligase, chloroplastic"/>
    <property type="match status" value="1"/>
</dbReference>
<dbReference type="InterPro" id="IPR016185">
    <property type="entry name" value="PreATP-grasp_dom_sf"/>
</dbReference>
<keyword evidence="9 15" id="KW-0067">ATP-binding</keyword>
<organism evidence="17 18">
    <name type="scientific">Pseudomyxococcus hansupus</name>
    <dbReference type="NCBI Taxonomy" id="1297742"/>
    <lineage>
        <taxon>Bacteria</taxon>
        <taxon>Pseudomonadati</taxon>
        <taxon>Myxococcota</taxon>
        <taxon>Myxococcia</taxon>
        <taxon>Myxococcales</taxon>
        <taxon>Cystobacterineae</taxon>
        <taxon>Myxococcaceae</taxon>
        <taxon>Pseudomyxococcus</taxon>
    </lineage>
</organism>
<dbReference type="InterPro" id="IPR020559">
    <property type="entry name" value="PRibGlycinamide_synth_CS"/>
</dbReference>
<dbReference type="NCBIfam" id="TIGR00877">
    <property type="entry name" value="purD"/>
    <property type="match status" value="1"/>
</dbReference>
<dbReference type="UniPathway" id="UPA00074">
    <property type="reaction ID" value="UER00125"/>
</dbReference>
<evidence type="ECO:0000256" key="13">
    <source>
        <dbReference type="ARBA" id="ARBA00042864"/>
    </source>
</evidence>
<dbReference type="PROSITE" id="PS00184">
    <property type="entry name" value="GARS"/>
    <property type="match status" value="1"/>
</dbReference>
<dbReference type="PATRIC" id="fig|1297742.4.peg.4140"/>
<dbReference type="FunFam" id="3.90.600.10:FF:000001">
    <property type="entry name" value="Trifunctional purine biosynthetic protein adenosine-3"/>
    <property type="match status" value="1"/>
</dbReference>
<evidence type="ECO:0000256" key="14">
    <source>
        <dbReference type="HAMAP-Rule" id="MF_00138"/>
    </source>
</evidence>
<keyword evidence="18" id="KW-1185">Reference proteome</keyword>
<accession>A0A0H4XG31</accession>
<dbReference type="InterPro" id="IPR020561">
    <property type="entry name" value="PRibGlycinamid_synth_ATP-grasp"/>
</dbReference>
<comment type="catalytic activity">
    <reaction evidence="14">
        <text>5-phospho-beta-D-ribosylamine + glycine + ATP = N(1)-(5-phospho-beta-D-ribosyl)glycinamide + ADP + phosphate + H(+)</text>
        <dbReference type="Rhea" id="RHEA:17453"/>
        <dbReference type="ChEBI" id="CHEBI:15378"/>
        <dbReference type="ChEBI" id="CHEBI:30616"/>
        <dbReference type="ChEBI" id="CHEBI:43474"/>
        <dbReference type="ChEBI" id="CHEBI:57305"/>
        <dbReference type="ChEBI" id="CHEBI:58681"/>
        <dbReference type="ChEBI" id="CHEBI:143788"/>
        <dbReference type="ChEBI" id="CHEBI:456216"/>
        <dbReference type="EC" id="6.3.4.13"/>
    </reaction>
</comment>
<dbReference type="SMART" id="SM01210">
    <property type="entry name" value="GARS_C"/>
    <property type="match status" value="1"/>
</dbReference>
<keyword evidence="8 14" id="KW-0658">Purine biosynthesis</keyword>
<evidence type="ECO:0000256" key="1">
    <source>
        <dbReference type="ARBA" id="ARBA00001936"/>
    </source>
</evidence>
<comment type="cofactor">
    <cofactor evidence="2">
        <name>Mg(2+)</name>
        <dbReference type="ChEBI" id="CHEBI:18420"/>
    </cofactor>
</comment>
<evidence type="ECO:0000256" key="4">
    <source>
        <dbReference type="ARBA" id="ARBA00013255"/>
    </source>
</evidence>
<dbReference type="EC" id="6.3.4.13" evidence="4 14"/>
<dbReference type="Gene3D" id="3.40.50.20">
    <property type="match status" value="1"/>
</dbReference>
<dbReference type="InterPro" id="IPR020560">
    <property type="entry name" value="PRibGlycinamide_synth_C-dom"/>
</dbReference>
<feature type="domain" description="ATP-grasp" evidence="16">
    <location>
        <begin position="109"/>
        <end position="311"/>
    </location>
</feature>
<dbReference type="InterPro" id="IPR020562">
    <property type="entry name" value="PRibGlycinamide_synth_N"/>
</dbReference>
<dbReference type="Pfam" id="PF01071">
    <property type="entry name" value="GARS_A"/>
    <property type="match status" value="1"/>
</dbReference>
<sequence length="421" mass="43231">MDVKVLLLGSGGREHALAWKLSQSPRLTQLLCGPGNPGTAKLGTNVPLRADSPEAVAAFAKQEAVDLVVVGPEAPLVAGVADALAAAGIPCFGPVAAGARIEGSKAFAKEIMAEAGVPTAAFRTFTDVAAAEAYAVEQGRIVVKADGLAAGKGVIVAHDVEAARAAVRAVGAMGVAGQTMVLEELLEGEEVSAMALCDGERYAMLPLSQDHKRVGEGDSGPNTGGMGAYSPAPFLSAEQLAEVGERVVAPTLAVLRRRGIPFRGVLYAGLMLTRSGPKVLEFNARFGDPETQVLMMQLGEDLLPLLDACARGALAPRTLVSAPGASVGVVLAARGYPDAPEKGQRIDGLDAVPEDATVFLAGVEARDGALVTAGGRVLTVCARGEDLARARERAYAAVAAVRFDGMHFRRDIGARGMKAAP</sequence>
<keyword evidence="5 14" id="KW-0436">Ligase</keyword>
<dbReference type="Proteomes" id="UP000009026">
    <property type="component" value="Chromosome"/>
</dbReference>
<evidence type="ECO:0000256" key="9">
    <source>
        <dbReference type="ARBA" id="ARBA00022840"/>
    </source>
</evidence>
<dbReference type="GO" id="GO:0046872">
    <property type="term" value="F:metal ion binding"/>
    <property type="evidence" value="ECO:0007669"/>
    <property type="project" value="UniProtKB-KW"/>
</dbReference>
<evidence type="ECO:0000256" key="15">
    <source>
        <dbReference type="PROSITE-ProRule" id="PRU00409"/>
    </source>
</evidence>
<dbReference type="SUPFAM" id="SSF56059">
    <property type="entry name" value="Glutathione synthetase ATP-binding domain-like"/>
    <property type="match status" value="1"/>
</dbReference>
<name>A0A0H4XG31_9BACT</name>
<dbReference type="SUPFAM" id="SSF52440">
    <property type="entry name" value="PreATP-grasp domain"/>
    <property type="match status" value="1"/>
</dbReference>
<dbReference type="eggNOG" id="COG0151">
    <property type="taxonomic scope" value="Bacteria"/>
</dbReference>
<evidence type="ECO:0000256" key="8">
    <source>
        <dbReference type="ARBA" id="ARBA00022755"/>
    </source>
</evidence>
<evidence type="ECO:0000313" key="17">
    <source>
        <dbReference type="EMBL" id="AKQ67182.1"/>
    </source>
</evidence>
<dbReference type="SMART" id="SM01209">
    <property type="entry name" value="GARS_A"/>
    <property type="match status" value="1"/>
</dbReference>
<dbReference type="AlphaFoldDB" id="A0A0H4XG31"/>
<dbReference type="Pfam" id="PF02844">
    <property type="entry name" value="GARS_N"/>
    <property type="match status" value="1"/>
</dbReference>
<gene>
    <name evidence="14" type="primary">purD</name>
    <name evidence="17" type="ORF">A176_004094</name>
</gene>
<comment type="cofactor">
    <cofactor evidence="1">
        <name>Mn(2+)</name>
        <dbReference type="ChEBI" id="CHEBI:29035"/>
    </cofactor>
</comment>
<dbReference type="InterPro" id="IPR011761">
    <property type="entry name" value="ATP-grasp"/>
</dbReference>
<evidence type="ECO:0000256" key="6">
    <source>
        <dbReference type="ARBA" id="ARBA00022723"/>
    </source>
</evidence>
<dbReference type="STRING" id="1297742.A176_004094"/>
<proteinExistence type="inferred from homology"/>
<evidence type="ECO:0000256" key="7">
    <source>
        <dbReference type="ARBA" id="ARBA00022741"/>
    </source>
</evidence>
<dbReference type="InterPro" id="IPR011054">
    <property type="entry name" value="Rudment_hybrid_motif"/>
</dbReference>
<dbReference type="GO" id="GO:0006189">
    <property type="term" value="P:'de novo' IMP biosynthetic process"/>
    <property type="evidence" value="ECO:0007669"/>
    <property type="project" value="UniProtKB-UniRule"/>
</dbReference>
<dbReference type="HAMAP" id="MF_00138">
    <property type="entry name" value="GARS"/>
    <property type="match status" value="1"/>
</dbReference>
<evidence type="ECO:0000259" key="16">
    <source>
        <dbReference type="PROSITE" id="PS50975"/>
    </source>
</evidence>
<dbReference type="InterPro" id="IPR013815">
    <property type="entry name" value="ATP_grasp_subdomain_1"/>
</dbReference>